<dbReference type="InterPro" id="IPR006619">
    <property type="entry name" value="PGRP_domain_met/bac"/>
</dbReference>
<feature type="domain" description="N-acetylmuramoyl-L-alanine amidase" evidence="2">
    <location>
        <begin position="1"/>
        <end position="127"/>
    </location>
</feature>
<dbReference type="AlphaFoldDB" id="A0A9D1W6Z7"/>
<organism evidence="4 5">
    <name type="scientific">Candidatus Sphingobacterium stercoripullorum</name>
    <dbReference type="NCBI Taxonomy" id="2838759"/>
    <lineage>
        <taxon>Bacteria</taxon>
        <taxon>Pseudomonadati</taxon>
        <taxon>Bacteroidota</taxon>
        <taxon>Sphingobacteriia</taxon>
        <taxon>Sphingobacteriales</taxon>
        <taxon>Sphingobacteriaceae</taxon>
        <taxon>Sphingobacterium</taxon>
    </lineage>
</organism>
<dbReference type="Gene3D" id="3.40.80.10">
    <property type="entry name" value="Peptidoglycan recognition protein-like"/>
    <property type="match status" value="1"/>
</dbReference>
<reference evidence="4" key="1">
    <citation type="journal article" date="2021" name="PeerJ">
        <title>Extensive microbial diversity within the chicken gut microbiome revealed by metagenomics and culture.</title>
        <authorList>
            <person name="Gilroy R."/>
            <person name="Ravi A."/>
            <person name="Getino M."/>
            <person name="Pursley I."/>
            <person name="Horton D.L."/>
            <person name="Alikhan N.F."/>
            <person name="Baker D."/>
            <person name="Gharbi K."/>
            <person name="Hall N."/>
            <person name="Watson M."/>
            <person name="Adriaenssens E.M."/>
            <person name="Foster-Nyarko E."/>
            <person name="Jarju S."/>
            <person name="Secka A."/>
            <person name="Antonio M."/>
            <person name="Oren A."/>
            <person name="Chaudhuri R.R."/>
            <person name="La Ragione R."/>
            <person name="Hildebrand F."/>
            <person name="Pallen M.J."/>
        </authorList>
    </citation>
    <scope>NUCLEOTIDE SEQUENCE</scope>
    <source>
        <strain evidence="4">1719</strain>
    </source>
</reference>
<name>A0A9D1W6Z7_9SPHI</name>
<reference evidence="4" key="2">
    <citation type="submission" date="2021-04" db="EMBL/GenBank/DDBJ databases">
        <authorList>
            <person name="Gilroy R."/>
        </authorList>
    </citation>
    <scope>NUCLEOTIDE SEQUENCE</scope>
    <source>
        <strain evidence="4">1719</strain>
    </source>
</reference>
<dbReference type="SMART" id="SM00701">
    <property type="entry name" value="PGRP"/>
    <property type="match status" value="1"/>
</dbReference>
<evidence type="ECO:0000259" key="2">
    <source>
        <dbReference type="SMART" id="SM00644"/>
    </source>
</evidence>
<dbReference type="InterPro" id="IPR002502">
    <property type="entry name" value="Amidase_domain"/>
</dbReference>
<protein>
    <submittedName>
        <fullName evidence="4">N-acetylmuramoyl-L-alanine amidase</fullName>
        <ecNumber evidence="4">3.5.1.28</ecNumber>
    </submittedName>
</protein>
<dbReference type="SMART" id="SM00644">
    <property type="entry name" value="Ami_2"/>
    <property type="match status" value="1"/>
</dbReference>
<dbReference type="GO" id="GO:0009253">
    <property type="term" value="P:peptidoglycan catabolic process"/>
    <property type="evidence" value="ECO:0007669"/>
    <property type="project" value="InterPro"/>
</dbReference>
<keyword evidence="4" id="KW-0378">Hydrolase</keyword>
<feature type="domain" description="Peptidoglycan recognition protein family" evidence="3">
    <location>
        <begin position="1"/>
        <end position="121"/>
    </location>
</feature>
<evidence type="ECO:0000259" key="3">
    <source>
        <dbReference type="SMART" id="SM00701"/>
    </source>
</evidence>
<dbReference type="InterPro" id="IPR015510">
    <property type="entry name" value="PGRP"/>
</dbReference>
<dbReference type="EC" id="3.5.1.28" evidence="4"/>
<evidence type="ECO:0000313" key="5">
    <source>
        <dbReference type="Proteomes" id="UP000824156"/>
    </source>
</evidence>
<comment type="caution">
    <text evidence="4">The sequence shown here is derived from an EMBL/GenBank/DDBJ whole genome shotgun (WGS) entry which is preliminary data.</text>
</comment>
<dbReference type="CDD" id="cd06583">
    <property type="entry name" value="PGRP"/>
    <property type="match status" value="1"/>
</dbReference>
<gene>
    <name evidence="4" type="ORF">H9853_00655</name>
</gene>
<dbReference type="GO" id="GO:0008270">
    <property type="term" value="F:zinc ion binding"/>
    <property type="evidence" value="ECO:0007669"/>
    <property type="project" value="InterPro"/>
</dbReference>
<dbReference type="EMBL" id="DXEZ01000015">
    <property type="protein sequence ID" value="HIX53509.1"/>
    <property type="molecule type" value="Genomic_DNA"/>
</dbReference>
<evidence type="ECO:0000313" key="4">
    <source>
        <dbReference type="EMBL" id="HIX53509.1"/>
    </source>
</evidence>
<dbReference type="InterPro" id="IPR036505">
    <property type="entry name" value="Amidase/PGRP_sf"/>
</dbReference>
<proteinExistence type="inferred from homology"/>
<dbReference type="PANTHER" id="PTHR11022:SF41">
    <property type="entry name" value="PEPTIDOGLYCAN-RECOGNITION PROTEIN LC-RELATED"/>
    <property type="match status" value="1"/>
</dbReference>
<dbReference type="Pfam" id="PF01510">
    <property type="entry name" value="Amidase_2"/>
    <property type="match status" value="1"/>
</dbReference>
<dbReference type="PANTHER" id="PTHR11022">
    <property type="entry name" value="PEPTIDOGLYCAN RECOGNITION PROTEIN"/>
    <property type="match status" value="1"/>
</dbReference>
<evidence type="ECO:0000256" key="1">
    <source>
        <dbReference type="ARBA" id="ARBA00007553"/>
    </source>
</evidence>
<comment type="similarity">
    <text evidence="1">Belongs to the N-acetylmuramoyl-L-alanine amidase 2 family.</text>
</comment>
<sequence length="137" mass="15347">MRKINKLIVHCSATPEGKDVKTETIRDWHVNGNHWKDIGYHYVIELDGSVHKGRDESVIGAHCSGQNANSIGICYIGGVAKDGKTPKDTRTEAQKQSLIDLLKRLKAKYPNATIHGHREFAAKACPSFDAKYEYRDL</sequence>
<dbReference type="Proteomes" id="UP000824156">
    <property type="component" value="Unassembled WGS sequence"/>
</dbReference>
<dbReference type="GO" id="GO:0008745">
    <property type="term" value="F:N-acetylmuramoyl-L-alanine amidase activity"/>
    <property type="evidence" value="ECO:0007669"/>
    <property type="project" value="UniProtKB-EC"/>
</dbReference>
<dbReference type="SUPFAM" id="SSF55846">
    <property type="entry name" value="N-acetylmuramoyl-L-alanine amidase-like"/>
    <property type="match status" value="1"/>
</dbReference>
<accession>A0A9D1W6Z7</accession>